<keyword evidence="2" id="KW-1185">Reference proteome</keyword>
<dbReference type="AlphaFoldDB" id="A0A225VG49"/>
<dbReference type="OrthoDB" id="100217at2759"/>
<sequence length="263" mass="29489">MKRLRAAGDDEDVLLLWLMRPTTLPYRKRILVPDFPLNILAVSDAESKDPFRITMGEMTLLAHYLKIPGVVQTREGVQSTALEALAMCFRRLAYSKRWIDMAGMFGRVPSTLFSIFYYVVESLDENLASFLFYNTSWICNNISLLCSGSECVCGVCGIGGTIRPICCASKGQQAVYNRHKCGHALTFQTVVIRTAASPTSLVLRRHVLLMLNESKLKAVLHNNSGFHNELIYGDPAYGCTNLFCCPYKCCRINAPQKELNNRS</sequence>
<comment type="caution">
    <text evidence="1">The sequence shown here is derived from an EMBL/GenBank/DDBJ whole genome shotgun (WGS) entry which is preliminary data.</text>
</comment>
<protein>
    <recommendedName>
        <fullName evidence="3">DDE Tnp4 domain-containing protein</fullName>
    </recommendedName>
</protein>
<evidence type="ECO:0008006" key="3">
    <source>
        <dbReference type="Google" id="ProtNLM"/>
    </source>
</evidence>
<dbReference type="Proteomes" id="UP000198211">
    <property type="component" value="Unassembled WGS sequence"/>
</dbReference>
<dbReference type="STRING" id="4795.A0A225VG49"/>
<dbReference type="EMBL" id="NBNE01005245">
    <property type="protein sequence ID" value="OWZ03929.1"/>
    <property type="molecule type" value="Genomic_DNA"/>
</dbReference>
<dbReference type="PANTHER" id="PTHR34615:SF1">
    <property type="entry name" value="PX DOMAIN-CONTAINING PROTEIN"/>
    <property type="match status" value="1"/>
</dbReference>
<reference evidence="2" key="1">
    <citation type="submission" date="2017-03" db="EMBL/GenBank/DDBJ databases">
        <title>Phytopthora megakarya and P. palmivora, two closely related causual agents of cacao black pod achieved similar genome size and gene model numbers by different mechanisms.</title>
        <authorList>
            <person name="Ali S."/>
            <person name="Shao J."/>
            <person name="Larry D.J."/>
            <person name="Kronmiller B."/>
            <person name="Shen D."/>
            <person name="Strem M.D."/>
            <person name="Melnick R.L."/>
            <person name="Guiltinan M.J."/>
            <person name="Tyler B.M."/>
            <person name="Meinhardt L.W."/>
            <person name="Bailey B.A."/>
        </authorList>
    </citation>
    <scope>NUCLEOTIDE SEQUENCE [LARGE SCALE GENOMIC DNA]</scope>
    <source>
        <strain evidence="2">zdho120</strain>
    </source>
</reference>
<dbReference type="PANTHER" id="PTHR34615">
    <property type="entry name" value="PX DOMAIN-CONTAINING PROTEIN"/>
    <property type="match status" value="1"/>
</dbReference>
<accession>A0A225VG49</accession>
<proteinExistence type="predicted"/>
<organism evidence="1 2">
    <name type="scientific">Phytophthora megakarya</name>
    <dbReference type="NCBI Taxonomy" id="4795"/>
    <lineage>
        <taxon>Eukaryota</taxon>
        <taxon>Sar</taxon>
        <taxon>Stramenopiles</taxon>
        <taxon>Oomycota</taxon>
        <taxon>Peronosporomycetes</taxon>
        <taxon>Peronosporales</taxon>
        <taxon>Peronosporaceae</taxon>
        <taxon>Phytophthora</taxon>
    </lineage>
</organism>
<evidence type="ECO:0000313" key="2">
    <source>
        <dbReference type="Proteomes" id="UP000198211"/>
    </source>
</evidence>
<evidence type="ECO:0000313" key="1">
    <source>
        <dbReference type="EMBL" id="OWZ03929.1"/>
    </source>
</evidence>
<name>A0A225VG49_9STRA</name>
<gene>
    <name evidence="1" type="ORF">PHMEG_00024259</name>
</gene>